<gene>
    <name evidence="1" type="ORF">EUTSA_v10027603mg</name>
</gene>
<sequence length="70" mass="7441">MGEFGGNKSEGKPFVHFALSSINTPSFLSFKFSILTSFVLAKDLATESLLLASLHPSSTSVSTMACCYST</sequence>
<dbReference type="AlphaFoldDB" id="V4P5U0"/>
<dbReference type="Proteomes" id="UP000030689">
    <property type="component" value="Unassembled WGS sequence"/>
</dbReference>
<reference evidence="1 2" key="1">
    <citation type="journal article" date="2013" name="Front. Plant Sci.">
        <title>The Reference Genome of the Halophytic Plant Eutrema salsugineum.</title>
        <authorList>
            <person name="Yang R."/>
            <person name="Jarvis D.E."/>
            <person name="Chen H."/>
            <person name="Beilstein M.A."/>
            <person name="Grimwood J."/>
            <person name="Jenkins J."/>
            <person name="Shu S."/>
            <person name="Prochnik S."/>
            <person name="Xin M."/>
            <person name="Ma C."/>
            <person name="Schmutz J."/>
            <person name="Wing R.A."/>
            <person name="Mitchell-Olds T."/>
            <person name="Schumaker K.S."/>
            <person name="Wang X."/>
        </authorList>
    </citation>
    <scope>NUCLEOTIDE SEQUENCE [LARGE SCALE GENOMIC DNA]</scope>
</reference>
<proteinExistence type="predicted"/>
<accession>V4P5U0</accession>
<dbReference type="EMBL" id="KI517384">
    <property type="protein sequence ID" value="ESQ54886.1"/>
    <property type="molecule type" value="Genomic_DNA"/>
</dbReference>
<dbReference type="KEGG" id="eus:EUTSA_v10027603mg"/>
<name>V4P5U0_EUTSA</name>
<evidence type="ECO:0000313" key="1">
    <source>
        <dbReference type="EMBL" id="ESQ54886.1"/>
    </source>
</evidence>
<protein>
    <submittedName>
        <fullName evidence="1">Uncharacterized protein</fullName>
    </submittedName>
</protein>
<organism evidence="1 2">
    <name type="scientific">Eutrema salsugineum</name>
    <name type="common">Saltwater cress</name>
    <name type="synonym">Sisymbrium salsugineum</name>
    <dbReference type="NCBI Taxonomy" id="72664"/>
    <lineage>
        <taxon>Eukaryota</taxon>
        <taxon>Viridiplantae</taxon>
        <taxon>Streptophyta</taxon>
        <taxon>Embryophyta</taxon>
        <taxon>Tracheophyta</taxon>
        <taxon>Spermatophyta</taxon>
        <taxon>Magnoliopsida</taxon>
        <taxon>eudicotyledons</taxon>
        <taxon>Gunneridae</taxon>
        <taxon>Pentapetalae</taxon>
        <taxon>rosids</taxon>
        <taxon>malvids</taxon>
        <taxon>Brassicales</taxon>
        <taxon>Brassicaceae</taxon>
        <taxon>Eutremeae</taxon>
        <taxon>Eutrema</taxon>
    </lineage>
</organism>
<dbReference type="Gramene" id="ESQ54886">
    <property type="protein sequence ID" value="ESQ54886"/>
    <property type="gene ID" value="EUTSA_v10027603mg"/>
</dbReference>
<evidence type="ECO:0000313" key="2">
    <source>
        <dbReference type="Proteomes" id="UP000030689"/>
    </source>
</evidence>
<keyword evidence="2" id="KW-1185">Reference proteome</keyword>